<name>A0A1S6L2Y2_9CAUD</name>
<feature type="region of interest" description="Disordered" evidence="1">
    <location>
        <begin position="127"/>
        <end position="146"/>
    </location>
</feature>
<dbReference type="EMBL" id="KY448244">
    <property type="protein sequence ID" value="AQT28519.1"/>
    <property type="molecule type" value="Genomic_DNA"/>
</dbReference>
<accession>A0A1S6L2Y2</accession>
<gene>
    <name evidence="2" type="ORF">YOLOSWAG_34</name>
</gene>
<feature type="compositionally biased region" description="Acidic residues" evidence="1">
    <location>
        <begin position="133"/>
        <end position="146"/>
    </location>
</feature>
<proteinExistence type="predicted"/>
<evidence type="ECO:0000256" key="1">
    <source>
        <dbReference type="SAM" id="MobiDB-lite"/>
    </source>
</evidence>
<organism evidence="2 3">
    <name type="scientific">Erwinia phage vB_EamM_Yoloswag</name>
    <dbReference type="NCBI Taxonomy" id="1958956"/>
    <lineage>
        <taxon>Viruses</taxon>
        <taxon>Duplodnaviria</taxon>
        <taxon>Heunggongvirae</taxon>
        <taxon>Uroviricota</taxon>
        <taxon>Caudoviricetes</taxon>
        <taxon>Yoloswagvirus</taxon>
        <taxon>Yoloswagvirus yoloswag</taxon>
    </lineage>
</organism>
<feature type="region of interest" description="Disordered" evidence="1">
    <location>
        <begin position="1"/>
        <end position="48"/>
    </location>
</feature>
<reference evidence="2 3" key="1">
    <citation type="submission" date="2017-01" db="EMBL/GenBank/DDBJ databases">
        <authorList>
            <person name="Mah S.A."/>
            <person name="Swanson W.J."/>
            <person name="Moy G.W."/>
            <person name="Vacquier V.D."/>
        </authorList>
    </citation>
    <scope>NUCLEOTIDE SEQUENCE [LARGE SCALE GENOMIC DNA]</scope>
</reference>
<protein>
    <submittedName>
        <fullName evidence="2">Uncharacterized protein</fullName>
    </submittedName>
</protein>
<evidence type="ECO:0000313" key="3">
    <source>
        <dbReference type="Proteomes" id="UP000221250"/>
    </source>
</evidence>
<dbReference type="Proteomes" id="UP000221250">
    <property type="component" value="Segment"/>
</dbReference>
<sequence length="146" mass="15511">MAKDLSQYLRPHNSDGQTGAVGPGPCPKGEPGQPSVNGEPEQSESRTNYSGIALALGFTLDQAMVVNDGRDGEFFRDIIDSYAPKMRQELETLWAEYSAPATPVADSFDLDALDAIEIDEEAVAAKQAGGGEAIDEDDADCEGCKI</sequence>
<evidence type="ECO:0000313" key="2">
    <source>
        <dbReference type="EMBL" id="AQT28519.1"/>
    </source>
</evidence>
<keyword evidence="3" id="KW-1185">Reference proteome</keyword>